<evidence type="ECO:0000313" key="2">
    <source>
        <dbReference type="EMBL" id="KAK9869492.1"/>
    </source>
</evidence>
<dbReference type="AlphaFoldDB" id="A0AAW1TND5"/>
<feature type="chain" id="PRO_5043946064" evidence="1">
    <location>
        <begin position="21"/>
        <end position="195"/>
    </location>
</feature>
<keyword evidence="3" id="KW-1185">Reference proteome</keyword>
<name>A0AAW1TND5_9CUCU</name>
<gene>
    <name evidence="2" type="ORF">WA026_003246</name>
</gene>
<evidence type="ECO:0000256" key="1">
    <source>
        <dbReference type="SAM" id="SignalP"/>
    </source>
</evidence>
<sequence length="195" mass="22172">MSAVMDKLVLVVCISAIVTARTVRSPEETQQQHVPNYFPQHESYVPTTNQQLPSVEVPKIPFNVPAPSSELKPPQYYENPAVSFVEVPVPSSELRAPSEALWNPNNDPIYYYEVPASLTKLETPTKKFPKKYNKDIHAKGKALSSQPKIEIELVPIEEKELIYKENTLQKKYDSLAKVQNQKELENLKVQQTVQI</sequence>
<comment type="caution">
    <text evidence="2">The sequence shown here is derived from an EMBL/GenBank/DDBJ whole genome shotgun (WGS) entry which is preliminary data.</text>
</comment>
<feature type="signal peptide" evidence="1">
    <location>
        <begin position="1"/>
        <end position="20"/>
    </location>
</feature>
<evidence type="ECO:0000313" key="3">
    <source>
        <dbReference type="Proteomes" id="UP001431783"/>
    </source>
</evidence>
<accession>A0AAW1TND5</accession>
<proteinExistence type="predicted"/>
<dbReference type="Proteomes" id="UP001431783">
    <property type="component" value="Unassembled WGS sequence"/>
</dbReference>
<protein>
    <submittedName>
        <fullName evidence="2">Uncharacterized protein</fullName>
    </submittedName>
</protein>
<keyword evidence="1" id="KW-0732">Signal</keyword>
<reference evidence="2 3" key="1">
    <citation type="submission" date="2023-03" db="EMBL/GenBank/DDBJ databases">
        <title>Genome insight into feeding habits of ladybird beetles.</title>
        <authorList>
            <person name="Li H.-S."/>
            <person name="Huang Y.-H."/>
            <person name="Pang H."/>
        </authorList>
    </citation>
    <scope>NUCLEOTIDE SEQUENCE [LARGE SCALE GENOMIC DNA]</scope>
    <source>
        <strain evidence="2">SYSU_2023b</strain>
        <tissue evidence="2">Whole body</tissue>
    </source>
</reference>
<dbReference type="EMBL" id="JARQZJ010000001">
    <property type="protein sequence ID" value="KAK9869492.1"/>
    <property type="molecule type" value="Genomic_DNA"/>
</dbReference>
<organism evidence="2 3">
    <name type="scientific">Henosepilachna vigintioctopunctata</name>
    <dbReference type="NCBI Taxonomy" id="420089"/>
    <lineage>
        <taxon>Eukaryota</taxon>
        <taxon>Metazoa</taxon>
        <taxon>Ecdysozoa</taxon>
        <taxon>Arthropoda</taxon>
        <taxon>Hexapoda</taxon>
        <taxon>Insecta</taxon>
        <taxon>Pterygota</taxon>
        <taxon>Neoptera</taxon>
        <taxon>Endopterygota</taxon>
        <taxon>Coleoptera</taxon>
        <taxon>Polyphaga</taxon>
        <taxon>Cucujiformia</taxon>
        <taxon>Coccinelloidea</taxon>
        <taxon>Coccinellidae</taxon>
        <taxon>Epilachninae</taxon>
        <taxon>Epilachnini</taxon>
        <taxon>Henosepilachna</taxon>
    </lineage>
</organism>